<comment type="caution">
    <text evidence="2">The sequence shown here is derived from an EMBL/GenBank/DDBJ whole genome shotgun (WGS) entry which is preliminary data.</text>
</comment>
<protein>
    <recommendedName>
        <fullName evidence="4">DUF4367 domain-containing protein</fullName>
    </recommendedName>
</protein>
<dbReference type="AlphaFoldDB" id="A0A0M2NCS6"/>
<keyword evidence="1" id="KW-0812">Transmembrane</keyword>
<evidence type="ECO:0000313" key="3">
    <source>
        <dbReference type="Proteomes" id="UP000034076"/>
    </source>
</evidence>
<dbReference type="EMBL" id="LAYJ01000112">
    <property type="protein sequence ID" value="KKI50033.1"/>
    <property type="molecule type" value="Genomic_DNA"/>
</dbReference>
<gene>
    <name evidence="2" type="ORF">CHK_2096</name>
</gene>
<evidence type="ECO:0008006" key="4">
    <source>
        <dbReference type="Google" id="ProtNLM"/>
    </source>
</evidence>
<sequence length="213" mass="23711">MFEEYKRKVSEQHAPAELVNKVLEQVREKEQKKKQVGWKPLTLVACAAVALVLCVSMLQTQGVSWYEIQPEAASEQSMLQLGPANVLRRTWTQEDFALYSGIDLTAAHADGLTLSGAEITASYNKNMEAESAKAVCRYENGQGEAFEVTIECGDIRTERYQKGKASKIADMQVYFSEDQSGMKYACYDKDGTGYLIASGDLNKGQFTSFVKNM</sequence>
<dbReference type="STRING" id="270498.CHK_2096"/>
<evidence type="ECO:0000313" key="2">
    <source>
        <dbReference type="EMBL" id="KKI50033.1"/>
    </source>
</evidence>
<organism evidence="2 3">
    <name type="scientific">Christensenella hongkongensis</name>
    <dbReference type="NCBI Taxonomy" id="270498"/>
    <lineage>
        <taxon>Bacteria</taxon>
        <taxon>Bacillati</taxon>
        <taxon>Bacillota</taxon>
        <taxon>Clostridia</taxon>
        <taxon>Christensenellales</taxon>
        <taxon>Christensenellaceae</taxon>
        <taxon>Christensenella</taxon>
    </lineage>
</organism>
<name>A0A0M2NCS6_9FIRM</name>
<dbReference type="Proteomes" id="UP000034076">
    <property type="component" value="Unassembled WGS sequence"/>
</dbReference>
<reference evidence="2 3" key="1">
    <citation type="submission" date="2015-04" db="EMBL/GenBank/DDBJ databases">
        <title>Draft genome sequence of bacteremic isolate Catabacter hongkongensis type strain HKU16T.</title>
        <authorList>
            <person name="Lau S.K."/>
            <person name="Teng J.L."/>
            <person name="Huang Y."/>
            <person name="Curreem S.O."/>
            <person name="Tsui S.K."/>
            <person name="Woo P.C."/>
        </authorList>
    </citation>
    <scope>NUCLEOTIDE SEQUENCE [LARGE SCALE GENOMIC DNA]</scope>
    <source>
        <strain evidence="2 3">HKU16</strain>
    </source>
</reference>
<accession>A0A0M2NCS6</accession>
<keyword evidence="1" id="KW-0472">Membrane</keyword>
<feature type="transmembrane region" description="Helical" evidence="1">
    <location>
        <begin position="36"/>
        <end position="58"/>
    </location>
</feature>
<dbReference type="RefSeq" id="WP_046443948.1">
    <property type="nucleotide sequence ID" value="NZ_LAYJ01000112.1"/>
</dbReference>
<proteinExistence type="predicted"/>
<keyword evidence="1" id="KW-1133">Transmembrane helix</keyword>
<keyword evidence="3" id="KW-1185">Reference proteome</keyword>
<evidence type="ECO:0000256" key="1">
    <source>
        <dbReference type="SAM" id="Phobius"/>
    </source>
</evidence>